<dbReference type="VEuPathDB" id="TrichDB:TRFO_20271"/>
<dbReference type="OrthoDB" id="26681at2759"/>
<proteinExistence type="predicted"/>
<dbReference type="PANTHER" id="PTHR13743">
    <property type="entry name" value="BEIGE/BEACH-RELATED"/>
    <property type="match status" value="1"/>
</dbReference>
<dbReference type="RefSeq" id="XP_068363593.1">
    <property type="nucleotide sequence ID" value="XM_068501301.1"/>
</dbReference>
<keyword evidence="1" id="KW-0853">WD repeat</keyword>
<dbReference type="Gene3D" id="1.10.1540.10">
    <property type="entry name" value="BEACH domain"/>
    <property type="match status" value="1"/>
</dbReference>
<evidence type="ECO:0000256" key="2">
    <source>
        <dbReference type="SAM" id="MobiDB-lite"/>
    </source>
</evidence>
<feature type="domain" description="BEACH" evidence="3">
    <location>
        <begin position="2002"/>
        <end position="2188"/>
    </location>
</feature>
<dbReference type="GeneID" id="94836005"/>
<dbReference type="PANTHER" id="PTHR13743:SF161">
    <property type="entry name" value="BEIGE_BEACH DOMAIN CONTAINING PROTEIN"/>
    <property type="match status" value="1"/>
</dbReference>
<name>A0A1J4KGE7_9EUKA</name>
<dbReference type="Pfam" id="PF02138">
    <property type="entry name" value="Beach"/>
    <property type="match status" value="2"/>
</dbReference>
<dbReference type="InterPro" id="IPR036322">
    <property type="entry name" value="WD40_repeat_dom_sf"/>
</dbReference>
<evidence type="ECO:0000256" key="1">
    <source>
        <dbReference type="ARBA" id="ARBA00022574"/>
    </source>
</evidence>
<keyword evidence="5" id="KW-1185">Reference proteome</keyword>
<dbReference type="InterPro" id="IPR000409">
    <property type="entry name" value="BEACH_dom"/>
</dbReference>
<feature type="region of interest" description="Disordered" evidence="2">
    <location>
        <begin position="2445"/>
        <end position="2465"/>
    </location>
</feature>
<reference evidence="4" key="1">
    <citation type="submission" date="2016-10" db="EMBL/GenBank/DDBJ databases">
        <authorList>
            <person name="Benchimol M."/>
            <person name="Almeida L.G."/>
            <person name="Vasconcelos A.T."/>
            <person name="Perreira-Neves A."/>
            <person name="Rosa I.A."/>
            <person name="Tasca T."/>
            <person name="Bogo M.R."/>
            <person name="de Souza W."/>
        </authorList>
    </citation>
    <scope>NUCLEOTIDE SEQUENCE [LARGE SCALE GENOMIC DNA]</scope>
    <source>
        <strain evidence="4">K</strain>
    </source>
</reference>
<feature type="compositionally biased region" description="Polar residues" evidence="2">
    <location>
        <begin position="2445"/>
        <end position="2458"/>
    </location>
</feature>
<evidence type="ECO:0000313" key="5">
    <source>
        <dbReference type="Proteomes" id="UP000179807"/>
    </source>
</evidence>
<dbReference type="SUPFAM" id="SSF48371">
    <property type="entry name" value="ARM repeat"/>
    <property type="match status" value="1"/>
</dbReference>
<dbReference type="Proteomes" id="UP000179807">
    <property type="component" value="Unassembled WGS sequence"/>
</dbReference>
<dbReference type="EMBL" id="MLAK01000611">
    <property type="protein sequence ID" value="OHT10457.1"/>
    <property type="molecule type" value="Genomic_DNA"/>
</dbReference>
<dbReference type="SUPFAM" id="SSF81837">
    <property type="entry name" value="BEACH domain"/>
    <property type="match status" value="1"/>
</dbReference>
<dbReference type="SUPFAM" id="SSF50978">
    <property type="entry name" value="WD40 repeat-like"/>
    <property type="match status" value="1"/>
</dbReference>
<organism evidence="4 5">
    <name type="scientific">Tritrichomonas foetus</name>
    <dbReference type="NCBI Taxonomy" id="1144522"/>
    <lineage>
        <taxon>Eukaryota</taxon>
        <taxon>Metamonada</taxon>
        <taxon>Parabasalia</taxon>
        <taxon>Tritrichomonadida</taxon>
        <taxon>Tritrichomonadidae</taxon>
        <taxon>Tritrichomonas</taxon>
    </lineage>
</organism>
<dbReference type="SMART" id="SM01026">
    <property type="entry name" value="Beach"/>
    <property type="match status" value="1"/>
</dbReference>
<evidence type="ECO:0000259" key="3">
    <source>
        <dbReference type="SMART" id="SM01026"/>
    </source>
</evidence>
<dbReference type="SUPFAM" id="SSF49899">
    <property type="entry name" value="Concanavalin A-like lectins/glucanases"/>
    <property type="match status" value="1"/>
</dbReference>
<comment type="caution">
    <text evidence="4">The sequence shown here is derived from an EMBL/GenBank/DDBJ whole genome shotgun (WGS) entry which is preliminary data.</text>
</comment>
<evidence type="ECO:0000313" key="4">
    <source>
        <dbReference type="EMBL" id="OHT10457.1"/>
    </source>
</evidence>
<sequence>MLFSNFDENPIIQILSLSIPKWHNTGNIPLDDLSTTTSFHQFSKEELNSLFMLLTNGQSLPVLQNEFKFKSDVNISSLMPIYENLQNQDFIDQLTLKMMHFYVSRCVITVLSQQKKSVSASSLNKIFQLIVFVIKSFISNEPNQKEPKNIKEILLLKRSFLLVLNSFVEKVNLEVLPPIQSFFDDIEIDSSIEKEALDVLILMMKTILNQHSEIDEFLYKTSSKIILDFKNKELIQDQLNNSVLPHLKKFNQQSISYLANLISIIDFTEIEPFLMKIPENLFNYSTESFYKNHINSDSMDVENSNPRSVLKVNMSEINGLQQFPFGTFDTFHEKIHKTKLAFQDNYHFPKELVAILNDLRKIAESLPRANEIFAKFFFSMIENDSPKLYDIAIMAIMICENEELNLKILHSKIFDPRFSLFNDCDNTDINVIFNVRQICLKNMKGKYNVLPDYLLSIHQYPLLVADIFEFLYYDIPDLSKLHGTQRNAVLFATSKISGDYQLIHVHHKLPNKEKEIEYTRTSLIHFSLELFTKYENSQYCIVNVLYMQMLISYLHEPKIRYVVLKALEVACSCRELDLGVCLSEFFKNLIQSTENNDLRRDSIISLNKIIQVIPEYKNYFDLLVEPLIDSLNTLTHDEKSQTFVNEVIKFVSLASQDYYTAYTDKILESIQKIEGQNPSQETFKTLLQAISGEAFDNNNDQNNSDSIINSIINNRHNTKSSQFKAFEIKHPVLLAIFVKSFQNSEKFVDILILLKNLCAQSRDNAIACHLGKVDLLIIEILKELKVNKEDNTHIVGPATQLFISIANIASSVEVVRSFFSLFTEIDDHVISLYQSLFYITLSDLITTEMGFPVSLPLQQNAPIIQIQGISGKVLNNGFTISFWAYLSDMTNSLPKFFSIYDDKRKGIECYGQNKSIKVKINYGEAVETVKLNFTNIEINNWNYLVLSFSNHNGLFSISAYIKSLNQTIQNYTCNTFEFERYGQLTMIFGGVLPSIQNGLDKSSLGNINLSALLDSNEMVNHRIDSIEANNYQNPKNIISILMDKQNDNLMINTLSSASYKLTAKLVGPQCIVPISFGNVVVENNLMMLMFQLLTQNKCKYIDGSAAPTQFSIIFIVLNSLIKSSERAQVLLHESKGIDCLAHILAESDDEIVNFHLYQNIHLIFEKARYIPLKLEILEKLLLNSEIWVNSDGVSHLQICRDWSRDLVPKYEKYTSKFLTFYIVLRKLRIYYWYTPAENKLICTKRHEDTPIFDIRSSLLQILHVISLKSFASDELSCLISHLVGIKDSKQVVELLNFAKLLMVSPDTPLRNIENLWSHFSKLHFLMNSDNDNVIYGVIDLFLTLHYLNYIEKPKVSNHVYVLTNMVPRIVYTNNFFVNFFPLAMKYSDVMPLVFYLGMKMSETELKIITTNIQPDPKFSAVKYWDLMPILFALKYGGDKIEFIANYLAICSKGDWDKIYQMIYLISTVFNLDCGDFISSFLEKVCYNIINTPSLFHFELLHNFFDVAILHIFFRKNNGMNNSLINEFQHSPFTTECPENVYKQSYMPELNHMLLFDEIKKQYTSLLKSFGSQIPSNSSPIKNNAQNTSGLTFSIRLDKNGHWLDIALAKRLIEISMMTKVQTFHNVSALCLAFLYQVDKSEETIQKIDALFTKKVMDQAYSDFLTRIFKNPGQKSSSDCFEMIVRDTMIPNSKIVNGIHLLASKLMKLSDKIKEETKDINSKTSKKDEYYRAESREMRSEVYAIKATSDLYAKEWDILEEKITSKGAPFEKSYRATYPGENEQSKFERDNFYSDFECPVKFQIIKPSKLKRIVEEHQLGSATNQKGKHLNHAKIDYPSQDGMIKVNRASFSGNRHKLDKKSLSMHAIQNPTTKNIFSSGFYDKQTPSEILQTINTPVIYWKYPSKKINFVVEGSKIQLIDDSGSIVYKEFKATDIVEMVFMPVHNQAIGVEIICKNTKRYFVNFILLDSLEILKNIDALITFKTVMIQTLAPNFHFKALEITEKWIDGRISNFEYLICLNKYSGKSFICFENYPVFPLLLDDFNDITKLRDLSQSVDPEQKRSILSQDDVASFLHLLEPFKTMNNKQNQENTSNNNLSVQEGKLFSELPPEFYYEPRYFESDSITLPTWANSSSLEFIYQNRKLLEKSENLPLWIDLIFGVCREGNGTSYESSRNFPVQLFTTPHPKQSINFQKCSLSHKDEAHSPIFVINTGNSCNNYNYYSIYNLGSSKNNYYDNNSNVHTFSCIDRITGVVYKVFVDLEKNIINSKDTWTKLNGSSYTAYGQKELIYINNEFNMKSFNVESSEMKDLTGICNTLKNNKFGMNCTNSDFPYYVIGGNDSNITIYNAKDTQHDNVKVLPTFRDELKCIDVSASFCIISAVTNDHYMMIMNANNGRVESSFEMDHKYSQEKLIISPKWGFINVYCEEIIDQINNINIQTRDESNENISTKENNSLNSDFKSEENSGKPKIEVFTHYGKHVKTIDLKFKVKSWATFSSSHDFDFIVAADEYGRIFSFEIYGNEEPELIAKLDKDISFIHVTYPNLHAVTFSRNGDIDVIPIEEK</sequence>
<dbReference type="InterPro" id="IPR013320">
    <property type="entry name" value="ConA-like_dom_sf"/>
</dbReference>
<gene>
    <name evidence="4" type="ORF">TRFO_20271</name>
</gene>
<dbReference type="InterPro" id="IPR016024">
    <property type="entry name" value="ARM-type_fold"/>
</dbReference>
<protein>
    <recommendedName>
        <fullName evidence="3">BEACH domain-containing protein</fullName>
    </recommendedName>
</protein>
<dbReference type="InterPro" id="IPR036372">
    <property type="entry name" value="BEACH_dom_sf"/>
</dbReference>
<dbReference type="InterPro" id="IPR050865">
    <property type="entry name" value="BEACH_Domain"/>
</dbReference>
<accession>A0A1J4KGE7</accession>